<evidence type="ECO:0000259" key="2">
    <source>
        <dbReference type="Pfam" id="PF04664"/>
    </source>
</evidence>
<dbReference type="GO" id="GO:0016020">
    <property type="term" value="C:membrane"/>
    <property type="evidence" value="ECO:0007669"/>
    <property type="project" value="InterPro"/>
</dbReference>
<dbReference type="GO" id="GO:0140625">
    <property type="term" value="F:opioid growth factor receptor activity"/>
    <property type="evidence" value="ECO:0007669"/>
    <property type="project" value="InterPro"/>
</dbReference>
<dbReference type="Proteomes" id="UP000327468">
    <property type="component" value="Chromosome 20"/>
</dbReference>
<comment type="similarity">
    <text evidence="1">Belongs to the opioid growth factor receptor family.</text>
</comment>
<evidence type="ECO:0000256" key="1">
    <source>
        <dbReference type="ARBA" id="ARBA00010365"/>
    </source>
</evidence>
<dbReference type="PANTHER" id="PTHR14015">
    <property type="entry name" value="OPIOID GROWTH FACTOR RECEPTOR OGFR ZETA-TYPE OPIOID RECEPTOR"/>
    <property type="match status" value="1"/>
</dbReference>
<gene>
    <name evidence="3" type="ORF">PHYPO_G00112540</name>
</gene>
<comment type="caution">
    <text evidence="3">The sequence shown here is derived from an EMBL/GenBank/DDBJ whole genome shotgun (WGS) entry which is preliminary data.</text>
</comment>
<dbReference type="OrthoDB" id="9030204at2759"/>
<organism evidence="3 4">
    <name type="scientific">Pangasianodon hypophthalmus</name>
    <name type="common">Striped catfish</name>
    <name type="synonym">Helicophagus hypophthalmus</name>
    <dbReference type="NCBI Taxonomy" id="310915"/>
    <lineage>
        <taxon>Eukaryota</taxon>
        <taxon>Metazoa</taxon>
        <taxon>Chordata</taxon>
        <taxon>Craniata</taxon>
        <taxon>Vertebrata</taxon>
        <taxon>Euteleostomi</taxon>
        <taxon>Actinopterygii</taxon>
        <taxon>Neopterygii</taxon>
        <taxon>Teleostei</taxon>
        <taxon>Ostariophysi</taxon>
        <taxon>Siluriformes</taxon>
        <taxon>Pangasiidae</taxon>
        <taxon>Pangasianodon</taxon>
    </lineage>
</organism>
<proteinExistence type="inferred from homology"/>
<feature type="domain" description="Opioid growth factor receptor (OGFr) conserved" evidence="2">
    <location>
        <begin position="69"/>
        <end position="269"/>
    </location>
</feature>
<dbReference type="PANTHER" id="PTHR14015:SF1">
    <property type="entry name" value="OPIOID GROWTH FACTOR RECEPTOR"/>
    <property type="match status" value="1"/>
</dbReference>
<dbReference type="Pfam" id="PF04664">
    <property type="entry name" value="OGFr_N"/>
    <property type="match status" value="1"/>
</dbReference>
<evidence type="ECO:0000313" key="4">
    <source>
        <dbReference type="Proteomes" id="UP000327468"/>
    </source>
</evidence>
<reference evidence="3 4" key="1">
    <citation type="submission" date="2019-06" db="EMBL/GenBank/DDBJ databases">
        <title>A chromosome-scale genome assembly of the striped catfish, Pangasianodon hypophthalmus.</title>
        <authorList>
            <person name="Wen M."/>
            <person name="Zahm M."/>
            <person name="Roques C."/>
            <person name="Cabau C."/>
            <person name="Klopp C."/>
            <person name="Donnadieu C."/>
            <person name="Jouanno E."/>
            <person name="Avarre J.-C."/>
            <person name="Campet M."/>
            <person name="Ha T.T.T."/>
            <person name="Dugue R."/>
            <person name="Lampietro C."/>
            <person name="Louis A."/>
            <person name="Herpin A."/>
            <person name="Echchiki A."/>
            <person name="Berthelot C."/>
            <person name="Parey E."/>
            <person name="Roest-Crollius H."/>
            <person name="Braasch I."/>
            <person name="Postlethwait J."/>
            <person name="Bobe J."/>
            <person name="Montfort J."/>
            <person name="Bouchez O."/>
            <person name="Begum T."/>
            <person name="Schartl M."/>
            <person name="Guiguen Y."/>
        </authorList>
    </citation>
    <scope>NUCLEOTIDE SEQUENCE [LARGE SCALE GENOMIC DNA]</scope>
    <source>
        <strain evidence="3 4">Indonesia</strain>
        <tissue evidence="3">Blood</tissue>
    </source>
</reference>
<name>A0A5N5L3W2_PANHP</name>
<dbReference type="InterPro" id="IPR039574">
    <property type="entry name" value="OGFr"/>
</dbReference>
<accession>A0A5N5L3W2</accession>
<protein>
    <recommendedName>
        <fullName evidence="2">Opioid growth factor receptor (OGFr) conserved domain-containing protein</fullName>
    </recommendedName>
</protein>
<dbReference type="AlphaFoldDB" id="A0A5N5L3W2"/>
<dbReference type="EMBL" id="VFJC01000021">
    <property type="protein sequence ID" value="KAB5536891.1"/>
    <property type="molecule type" value="Genomic_DNA"/>
</dbReference>
<dbReference type="InterPro" id="IPR006757">
    <property type="entry name" value="OGF_rcpt"/>
</dbReference>
<evidence type="ECO:0000313" key="3">
    <source>
        <dbReference type="EMBL" id="KAB5536891.1"/>
    </source>
</evidence>
<keyword evidence="4" id="KW-1185">Reference proteome</keyword>
<sequence length="296" mass="35632">MYMGNSENAMRDYDSTWEDEVGYEDSTQFSTQWSWSAQRNIAAARDMQNYRRKCRNVYNGTDHDMEDEDVSLNLLFYQNKIPFNFDGMRIEDFHMNWFGNYERLEHVHCYIQWLFPIHEKGMNASCRLSSKAIKLFRRDEEMKKKLLVSYKLMLDFYGIQLVSEETGEVKRAVNWKERFANLNRNTHNNLRITRILKCLGLLGFQHYQEPLVHFFLVETLVRGTLPRVKQSVLDYFMFAVVDKSKRKELIKFALCYFEPKEEFVWCPRRIQIKFLKEVERAQKETEIPKVKKWNTG</sequence>